<protein>
    <submittedName>
        <fullName evidence="1">Uncharacterized protein</fullName>
    </submittedName>
</protein>
<organism evidence="1 2">
    <name type="scientific">Bradyrhizobium elkanii</name>
    <dbReference type="NCBI Taxonomy" id="29448"/>
    <lineage>
        <taxon>Bacteria</taxon>
        <taxon>Pseudomonadati</taxon>
        <taxon>Pseudomonadota</taxon>
        <taxon>Alphaproteobacteria</taxon>
        <taxon>Hyphomicrobiales</taxon>
        <taxon>Nitrobacteraceae</taxon>
        <taxon>Bradyrhizobium</taxon>
    </lineage>
</organism>
<dbReference type="RefSeq" id="WP_202948956.1">
    <property type="nucleotide sequence ID" value="NZ_CP126027.1"/>
</dbReference>
<proteinExistence type="predicted"/>
<dbReference type="Proteomes" id="UP001565471">
    <property type="component" value="Unassembled WGS sequence"/>
</dbReference>
<dbReference type="EMBL" id="JBGBZA010000001">
    <property type="protein sequence ID" value="MEY9313405.1"/>
    <property type="molecule type" value="Genomic_DNA"/>
</dbReference>
<comment type="caution">
    <text evidence="1">The sequence shown here is derived from an EMBL/GenBank/DDBJ whole genome shotgun (WGS) entry which is preliminary data.</text>
</comment>
<sequence length="135" mass="15638">MSDALLTKLTAAEIADAKKRVQYRHTNVEDEHDDCVRIAYQWLDAQILTKRMLSRSYPLKNIIEIWGGRHIEASDVEVAAELHPKIRGKYPHFNFSARLTFPSGRRLANIAEARTQDYHLTTHHIVETYGRIEEP</sequence>
<accession>A0ABV4EQJ1</accession>
<evidence type="ECO:0000313" key="2">
    <source>
        <dbReference type="Proteomes" id="UP001565471"/>
    </source>
</evidence>
<keyword evidence="2" id="KW-1185">Reference proteome</keyword>
<reference evidence="1 2" key="1">
    <citation type="submission" date="2024-07" db="EMBL/GenBank/DDBJ databases">
        <title>Genomic Encyclopedia of Type Strains, Phase V (KMG-V): Genome sequencing to study the core and pangenomes of soil and plant-associated prokaryotes.</title>
        <authorList>
            <person name="Whitman W."/>
        </authorList>
    </citation>
    <scope>NUCLEOTIDE SEQUENCE [LARGE SCALE GENOMIC DNA]</scope>
    <source>
        <strain evidence="1 2">USDA 415</strain>
    </source>
</reference>
<name>A0ABV4EQJ1_BRAEL</name>
<evidence type="ECO:0000313" key="1">
    <source>
        <dbReference type="EMBL" id="MEY9313405.1"/>
    </source>
</evidence>
<gene>
    <name evidence="1" type="ORF">ABIF29_000204</name>
</gene>